<gene>
    <name evidence="6" type="ORF">IPOD504_LOCUS2407</name>
</gene>
<keyword evidence="7" id="KW-1185">Reference proteome</keyword>
<keyword evidence="2 4" id="KW-0863">Zinc-finger</keyword>
<evidence type="ECO:0000256" key="4">
    <source>
        <dbReference type="PROSITE-ProRule" id="PRU00027"/>
    </source>
</evidence>
<dbReference type="EMBL" id="OW152824">
    <property type="protein sequence ID" value="CAH2040243.1"/>
    <property type="molecule type" value="Genomic_DNA"/>
</dbReference>
<dbReference type="SMART" id="SM00355">
    <property type="entry name" value="ZnF_C2H2"/>
    <property type="match status" value="4"/>
</dbReference>
<accession>A0ABN8HRS5</accession>
<feature type="domain" description="BED-type" evidence="5">
    <location>
        <begin position="231"/>
        <end position="282"/>
    </location>
</feature>
<reference evidence="6" key="1">
    <citation type="submission" date="2022-03" db="EMBL/GenBank/DDBJ databases">
        <authorList>
            <person name="Martin H S."/>
        </authorList>
    </citation>
    <scope>NUCLEOTIDE SEQUENCE</scope>
</reference>
<dbReference type="InterPro" id="IPR003656">
    <property type="entry name" value="Znf_BED"/>
</dbReference>
<keyword evidence="1" id="KW-0479">Metal-binding</keyword>
<feature type="domain" description="BED-type" evidence="5">
    <location>
        <begin position="135"/>
        <end position="186"/>
    </location>
</feature>
<dbReference type="InterPro" id="IPR013087">
    <property type="entry name" value="Znf_C2H2_type"/>
</dbReference>
<evidence type="ECO:0000259" key="5">
    <source>
        <dbReference type="PROSITE" id="PS50808"/>
    </source>
</evidence>
<dbReference type="Pfam" id="PF02892">
    <property type="entry name" value="zf-BED"/>
    <property type="match status" value="2"/>
</dbReference>
<dbReference type="SUPFAM" id="SSF57667">
    <property type="entry name" value="beta-beta-alpha zinc fingers"/>
    <property type="match status" value="2"/>
</dbReference>
<dbReference type="SMART" id="SM00614">
    <property type="entry name" value="ZnF_BED"/>
    <property type="match status" value="2"/>
</dbReference>
<sequence>MRGRGDNQLPEWASIYFIKITEQEYKCNICEGVVKTDKKLLQLLEHIKKSHKEVYELHSSSTDANVGFHIEFLHLNVLKDDGDPKTEPVILGEVCEATTGEIAKSVTKKEDESNVDMQYVLIPRKKKRDYAAENRRRSWVWKYFNKLSNIIYRCNLCSVVLSIKGCNTNNMNRHVRTRHPTVYKSEIERKKDSDQNDIGCEIETPYNIKTEDIKVSDKDYDDAYETLSQKQRRSWIWSYFNRISATLAQCKLCNRNICHGGNATGNMNRHLKMIHHKTGDDHGWVWKVFECAEDDFYSCRICQFRCMKFEELERSVACILQHLKSEHGVISGDQIITGSEYEGDEVQ</sequence>
<organism evidence="6 7">
    <name type="scientific">Iphiclides podalirius</name>
    <name type="common">scarce swallowtail</name>
    <dbReference type="NCBI Taxonomy" id="110791"/>
    <lineage>
        <taxon>Eukaryota</taxon>
        <taxon>Metazoa</taxon>
        <taxon>Ecdysozoa</taxon>
        <taxon>Arthropoda</taxon>
        <taxon>Hexapoda</taxon>
        <taxon>Insecta</taxon>
        <taxon>Pterygota</taxon>
        <taxon>Neoptera</taxon>
        <taxon>Endopterygota</taxon>
        <taxon>Lepidoptera</taxon>
        <taxon>Glossata</taxon>
        <taxon>Ditrysia</taxon>
        <taxon>Papilionoidea</taxon>
        <taxon>Papilionidae</taxon>
        <taxon>Papilioninae</taxon>
        <taxon>Iphiclides</taxon>
    </lineage>
</organism>
<evidence type="ECO:0000256" key="3">
    <source>
        <dbReference type="ARBA" id="ARBA00022833"/>
    </source>
</evidence>
<keyword evidence="3" id="KW-0862">Zinc</keyword>
<evidence type="ECO:0000313" key="7">
    <source>
        <dbReference type="Proteomes" id="UP000837857"/>
    </source>
</evidence>
<name>A0ABN8HRS5_9NEOP</name>
<dbReference type="InterPro" id="IPR036236">
    <property type="entry name" value="Znf_C2H2_sf"/>
</dbReference>
<dbReference type="PROSITE" id="PS50808">
    <property type="entry name" value="ZF_BED"/>
    <property type="match status" value="2"/>
</dbReference>
<evidence type="ECO:0000256" key="2">
    <source>
        <dbReference type="ARBA" id="ARBA00022771"/>
    </source>
</evidence>
<protein>
    <recommendedName>
        <fullName evidence="5">BED-type domain-containing protein</fullName>
    </recommendedName>
</protein>
<dbReference type="Proteomes" id="UP000837857">
    <property type="component" value="Chromosome 12"/>
</dbReference>
<evidence type="ECO:0000313" key="6">
    <source>
        <dbReference type="EMBL" id="CAH2040243.1"/>
    </source>
</evidence>
<proteinExistence type="predicted"/>
<feature type="non-terminal residue" evidence="6">
    <location>
        <position position="1"/>
    </location>
</feature>
<evidence type="ECO:0000256" key="1">
    <source>
        <dbReference type="ARBA" id="ARBA00022723"/>
    </source>
</evidence>